<name>A0A1L7WK50_9HELO</name>
<feature type="compositionally biased region" description="Basic and acidic residues" evidence="1">
    <location>
        <begin position="596"/>
        <end position="609"/>
    </location>
</feature>
<feature type="compositionally biased region" description="Polar residues" evidence="1">
    <location>
        <begin position="439"/>
        <end position="449"/>
    </location>
</feature>
<feature type="region of interest" description="Disordered" evidence="1">
    <location>
        <begin position="391"/>
        <end position="508"/>
    </location>
</feature>
<feature type="compositionally biased region" description="Low complexity" evidence="1">
    <location>
        <begin position="344"/>
        <end position="356"/>
    </location>
</feature>
<keyword evidence="3" id="KW-1185">Reference proteome</keyword>
<feature type="compositionally biased region" description="Polar residues" evidence="1">
    <location>
        <begin position="482"/>
        <end position="493"/>
    </location>
</feature>
<feature type="region of interest" description="Disordered" evidence="1">
    <location>
        <begin position="1"/>
        <end position="199"/>
    </location>
</feature>
<evidence type="ECO:0000256" key="1">
    <source>
        <dbReference type="SAM" id="MobiDB-lite"/>
    </source>
</evidence>
<organism evidence="2 3">
    <name type="scientific">Phialocephala subalpina</name>
    <dbReference type="NCBI Taxonomy" id="576137"/>
    <lineage>
        <taxon>Eukaryota</taxon>
        <taxon>Fungi</taxon>
        <taxon>Dikarya</taxon>
        <taxon>Ascomycota</taxon>
        <taxon>Pezizomycotina</taxon>
        <taxon>Leotiomycetes</taxon>
        <taxon>Helotiales</taxon>
        <taxon>Mollisiaceae</taxon>
        <taxon>Phialocephala</taxon>
        <taxon>Phialocephala fortinii species complex</taxon>
    </lineage>
</organism>
<dbReference type="OrthoDB" id="3564436at2759"/>
<dbReference type="AlphaFoldDB" id="A0A1L7WK50"/>
<feature type="region of interest" description="Disordered" evidence="1">
    <location>
        <begin position="595"/>
        <end position="631"/>
    </location>
</feature>
<feature type="compositionally biased region" description="Basic and acidic residues" evidence="1">
    <location>
        <begin position="118"/>
        <end position="128"/>
    </location>
</feature>
<evidence type="ECO:0000313" key="3">
    <source>
        <dbReference type="Proteomes" id="UP000184330"/>
    </source>
</evidence>
<dbReference type="EMBL" id="FJOG01000003">
    <property type="protein sequence ID" value="CZR53152.1"/>
    <property type="molecule type" value="Genomic_DNA"/>
</dbReference>
<proteinExistence type="predicted"/>
<gene>
    <name evidence="2" type="ORF">PAC_03030</name>
</gene>
<accession>A0A1L7WK50</accession>
<protein>
    <submittedName>
        <fullName evidence="2">Uncharacterized protein</fullName>
    </submittedName>
</protein>
<evidence type="ECO:0000313" key="2">
    <source>
        <dbReference type="EMBL" id="CZR53152.1"/>
    </source>
</evidence>
<dbReference type="Proteomes" id="UP000184330">
    <property type="component" value="Unassembled WGS sequence"/>
</dbReference>
<feature type="compositionally biased region" description="Low complexity" evidence="1">
    <location>
        <begin position="67"/>
        <end position="92"/>
    </location>
</feature>
<feature type="region of interest" description="Disordered" evidence="1">
    <location>
        <begin position="253"/>
        <end position="365"/>
    </location>
</feature>
<sequence length="903" mass="99313">MTKQHGPKGGGLGGKTDETKNIQNANEKSNDIKPAGGSEKRTQRIMLKSNPPKSTPRITLRTKQGESSKAPSKSSSTQRARTRATTSTPTRSSHIKSRAGTSSGASPCRAGTLPVRTAHPDKLREWQSEKAPPVHFSRRAPSLRSKTTSVRIVPKDEGHYNNEQTTPANDAKSPSPKVEPPEQEDAEFEHLSNPSQVTGPNTFLVKVLSEHVAMHENEGADWELVGYPKPVSPLPVSIVPASTYNAAMLHKPKAENTSSLSKVPATFKPSMPSNTSDSHGSARGNQMARCRGKSEEDLESRIRSILTEPSRAQRRADFKNHNSVKSVKWDPSIIPLDPVPSPETTSTKATQSAASSNRQKLDDSLKEFTNTVKDLKKGDRRLLADLLEALRNVESDDESSSDLADQKDKPETTAGVLHTPMTTGVGFANRESKSDDRTQMVTESKSNDFTPKAIRESKPNVHTSTATTATEQKTYRDALASVLSQPPVSTQPANRDRSKSLSSDQTTLVGSEDTCIKTTKAPNLRVTTKLNPRAPVFAGFGHTKHKAIRSDPVEEMPHFITTIQKRHHSHDDGVDGLKQVVPVAAKVGKYVPPALRGDRKFHQPEKKPQEPVWVRIRPDQPPNKLSEPGVHGSGGLETIKTSDDDCHQGLGDHVLNHGLTEKQNQAEWLDRWLRDAAKPHHGLGNYSGEPQPVLQGIEPHVPSYGQAIQDFALTTQVHENTTGNTTDLLGPLPMEWAPINQNMMQYHNLPADYYSLRTLPVVGSLIPIPPPVYFGQPYLQKPAPMQLLAPLIPEPEASKVCVSTEGKPGRIAKPLESVWADKVLNNFTSRFPMTGKCQSNFPVPPIQELDTKAAHIQQKLELLILKQKEKKAYERRSRSSAQRASNDRMSSLFHQSENLITFD</sequence>
<feature type="compositionally biased region" description="Basic and acidic residues" evidence="1">
    <location>
        <begin position="292"/>
        <end position="302"/>
    </location>
</feature>
<reference evidence="2 3" key="1">
    <citation type="submission" date="2016-03" db="EMBL/GenBank/DDBJ databases">
        <authorList>
            <person name="Ploux O."/>
        </authorList>
    </citation>
    <scope>NUCLEOTIDE SEQUENCE [LARGE SCALE GENOMIC DNA]</scope>
    <source>
        <strain evidence="2 3">UAMH 11012</strain>
    </source>
</reference>